<gene>
    <name evidence="5" type="primary">ORF128810</name>
</gene>
<dbReference type="GO" id="GO:0005770">
    <property type="term" value="C:late endosome"/>
    <property type="evidence" value="ECO:0007669"/>
    <property type="project" value="TreeGrafter"/>
</dbReference>
<keyword evidence="2" id="KW-0963">Cytoplasm</keyword>
<dbReference type="AlphaFoldDB" id="A0A0B7ALR2"/>
<dbReference type="GO" id="GO:0008333">
    <property type="term" value="P:endosome to lysosome transport"/>
    <property type="evidence" value="ECO:0007669"/>
    <property type="project" value="TreeGrafter"/>
</dbReference>
<dbReference type="Pfam" id="PF00787">
    <property type="entry name" value="PX"/>
    <property type="match status" value="1"/>
</dbReference>
<dbReference type="InterPro" id="IPR001683">
    <property type="entry name" value="PX_dom"/>
</dbReference>
<sequence length="314" mass="35411">MSEIDIRRKVKNEENVVAFSPAKVSVLSAYGNVVENGKPASVSEFEGNNVLSGEYFNSSEHSSDPSEIDEVGDAKENDKERKSHNVRDDNDKFCQDISTATPVMHKDTIIDSRQVSDKTPLLNEMSSVNGSSTDLNTEGDNETSEASCECSYLGDRDSDRSSLNSMSITSQRKDNLMMPGSIQVPIVGHEIVESRTRFTVFKIHVKVQGDDSGWFIFRRYSDFVHLNDQLKILYPNFRLSLPPKRWFRSNFDFDFLEERLLGLQAFVHNVTGHSDICNSKPSGTSSVLTILQDHMKVLRKAELNVSVWKNHFSC</sequence>
<dbReference type="PANTHER" id="PTHR22999:SF23">
    <property type="entry name" value="SORTING NEXIN-16"/>
    <property type="match status" value="1"/>
</dbReference>
<feature type="region of interest" description="Disordered" evidence="3">
    <location>
        <begin position="123"/>
        <end position="164"/>
    </location>
</feature>
<reference evidence="5" key="1">
    <citation type="submission" date="2014-12" db="EMBL/GenBank/DDBJ databases">
        <title>Insight into the proteome of Arion vulgaris.</title>
        <authorList>
            <person name="Aradska J."/>
            <person name="Bulat T."/>
            <person name="Smidak R."/>
            <person name="Sarate P."/>
            <person name="Gangsoo J."/>
            <person name="Sialana F."/>
            <person name="Bilban M."/>
            <person name="Lubec G."/>
        </authorList>
    </citation>
    <scope>NUCLEOTIDE SEQUENCE</scope>
    <source>
        <tissue evidence="5">Skin</tissue>
    </source>
</reference>
<dbReference type="SUPFAM" id="SSF64268">
    <property type="entry name" value="PX domain"/>
    <property type="match status" value="1"/>
</dbReference>
<protein>
    <recommendedName>
        <fullName evidence="4">PX domain-containing protein</fullName>
    </recommendedName>
</protein>
<evidence type="ECO:0000256" key="2">
    <source>
        <dbReference type="ARBA" id="ARBA00022490"/>
    </source>
</evidence>
<evidence type="ECO:0000256" key="3">
    <source>
        <dbReference type="SAM" id="MobiDB-lite"/>
    </source>
</evidence>
<name>A0A0B7ALR2_9EUPU</name>
<dbReference type="GO" id="GO:0045022">
    <property type="term" value="P:early endosome to late endosome transport"/>
    <property type="evidence" value="ECO:0007669"/>
    <property type="project" value="TreeGrafter"/>
</dbReference>
<dbReference type="GO" id="GO:0005769">
    <property type="term" value="C:early endosome"/>
    <property type="evidence" value="ECO:0007669"/>
    <property type="project" value="TreeGrafter"/>
</dbReference>
<dbReference type="SMART" id="SM00312">
    <property type="entry name" value="PX"/>
    <property type="match status" value="1"/>
</dbReference>
<accession>A0A0B7ALR2</accession>
<proteinExistence type="predicted"/>
<evidence type="ECO:0000256" key="1">
    <source>
        <dbReference type="ARBA" id="ARBA00004496"/>
    </source>
</evidence>
<dbReference type="PANTHER" id="PTHR22999">
    <property type="entry name" value="PX SERINE/THREONINE KINASE PXK"/>
    <property type="match status" value="1"/>
</dbReference>
<feature type="region of interest" description="Disordered" evidence="3">
    <location>
        <begin position="53"/>
        <end position="92"/>
    </location>
</feature>
<evidence type="ECO:0000313" key="5">
    <source>
        <dbReference type="EMBL" id="CEK81944.1"/>
    </source>
</evidence>
<comment type="subcellular location">
    <subcellularLocation>
        <location evidence="1">Cytoplasm</location>
    </subcellularLocation>
</comment>
<organism evidence="5">
    <name type="scientific">Arion vulgaris</name>
    <dbReference type="NCBI Taxonomy" id="1028688"/>
    <lineage>
        <taxon>Eukaryota</taxon>
        <taxon>Metazoa</taxon>
        <taxon>Spiralia</taxon>
        <taxon>Lophotrochozoa</taxon>
        <taxon>Mollusca</taxon>
        <taxon>Gastropoda</taxon>
        <taxon>Heterobranchia</taxon>
        <taxon>Euthyneura</taxon>
        <taxon>Panpulmonata</taxon>
        <taxon>Eupulmonata</taxon>
        <taxon>Stylommatophora</taxon>
        <taxon>Helicina</taxon>
        <taxon>Arionoidea</taxon>
        <taxon>Arionidae</taxon>
        <taxon>Arion</taxon>
    </lineage>
</organism>
<dbReference type="InterPro" id="IPR051837">
    <property type="entry name" value="SortingNexin/PXDomain-PKLike"/>
</dbReference>
<dbReference type="PROSITE" id="PS50195">
    <property type="entry name" value="PX"/>
    <property type="match status" value="1"/>
</dbReference>
<evidence type="ECO:0000259" key="4">
    <source>
        <dbReference type="PROSITE" id="PS50195"/>
    </source>
</evidence>
<dbReference type="Gene3D" id="3.30.1520.10">
    <property type="entry name" value="Phox-like domain"/>
    <property type="match status" value="1"/>
</dbReference>
<feature type="compositionally biased region" description="Basic and acidic residues" evidence="3">
    <location>
        <begin position="72"/>
        <end position="92"/>
    </location>
</feature>
<dbReference type="InterPro" id="IPR036871">
    <property type="entry name" value="PX_dom_sf"/>
</dbReference>
<feature type="domain" description="PX" evidence="4">
    <location>
        <begin position="179"/>
        <end position="298"/>
    </location>
</feature>
<dbReference type="EMBL" id="HACG01035079">
    <property type="protein sequence ID" value="CEK81944.1"/>
    <property type="molecule type" value="Transcribed_RNA"/>
</dbReference>
<dbReference type="GO" id="GO:0035091">
    <property type="term" value="F:phosphatidylinositol binding"/>
    <property type="evidence" value="ECO:0007669"/>
    <property type="project" value="InterPro"/>
</dbReference>
<dbReference type="GO" id="GO:0006622">
    <property type="term" value="P:protein targeting to lysosome"/>
    <property type="evidence" value="ECO:0007669"/>
    <property type="project" value="TreeGrafter"/>
</dbReference>
<feature type="compositionally biased region" description="Polar residues" evidence="3">
    <location>
        <begin position="124"/>
        <end position="136"/>
    </location>
</feature>